<name>A0ABP8M579_9BACT</name>
<evidence type="ECO:0000313" key="2">
    <source>
        <dbReference type="Proteomes" id="UP001500840"/>
    </source>
</evidence>
<proteinExistence type="predicted"/>
<comment type="caution">
    <text evidence="1">The sequence shown here is derived from an EMBL/GenBank/DDBJ whole genome shotgun (WGS) entry which is preliminary data.</text>
</comment>
<sequence length="122" mass="14031">MLTPDDRKELDFEKLGPVLEALVNSDRVSDEERRAIELCARAAVDLLSIEHEQKMKDFYSRPKIQRIETQQLERWLDANKNAAAGVSVLAHGRWYVSSYEPDGKLQLTPIDPPWPLFPDDPE</sequence>
<dbReference type="EMBL" id="BAABGA010000006">
    <property type="protein sequence ID" value="GAA4444313.1"/>
    <property type="molecule type" value="Genomic_DNA"/>
</dbReference>
<protein>
    <submittedName>
        <fullName evidence="1">Uncharacterized protein</fullName>
    </submittedName>
</protein>
<gene>
    <name evidence="1" type="ORF">GCM10023156_02470</name>
</gene>
<organism evidence="1 2">
    <name type="scientific">Novipirellula rosea</name>
    <dbReference type="NCBI Taxonomy" id="1031540"/>
    <lineage>
        <taxon>Bacteria</taxon>
        <taxon>Pseudomonadati</taxon>
        <taxon>Planctomycetota</taxon>
        <taxon>Planctomycetia</taxon>
        <taxon>Pirellulales</taxon>
        <taxon>Pirellulaceae</taxon>
        <taxon>Novipirellula</taxon>
    </lineage>
</organism>
<dbReference type="Proteomes" id="UP001500840">
    <property type="component" value="Unassembled WGS sequence"/>
</dbReference>
<dbReference type="RefSeq" id="WP_345318650.1">
    <property type="nucleotide sequence ID" value="NZ_BAABGA010000006.1"/>
</dbReference>
<reference evidence="2" key="1">
    <citation type="journal article" date="2019" name="Int. J. Syst. Evol. Microbiol.">
        <title>The Global Catalogue of Microorganisms (GCM) 10K type strain sequencing project: providing services to taxonomists for standard genome sequencing and annotation.</title>
        <authorList>
            <consortium name="The Broad Institute Genomics Platform"/>
            <consortium name="The Broad Institute Genome Sequencing Center for Infectious Disease"/>
            <person name="Wu L."/>
            <person name="Ma J."/>
        </authorList>
    </citation>
    <scope>NUCLEOTIDE SEQUENCE [LARGE SCALE GENOMIC DNA]</scope>
    <source>
        <strain evidence="2">JCM 17759</strain>
    </source>
</reference>
<keyword evidence="2" id="KW-1185">Reference proteome</keyword>
<accession>A0ABP8M579</accession>
<evidence type="ECO:0000313" key="1">
    <source>
        <dbReference type="EMBL" id="GAA4444313.1"/>
    </source>
</evidence>